<feature type="region of interest" description="Disordered" evidence="1">
    <location>
        <begin position="173"/>
        <end position="200"/>
    </location>
</feature>
<dbReference type="OrthoDB" id="5415512at2759"/>
<feature type="compositionally biased region" description="Basic and acidic residues" evidence="1">
    <location>
        <begin position="553"/>
        <end position="569"/>
    </location>
</feature>
<evidence type="ECO:0000313" key="3">
    <source>
        <dbReference type="Proteomes" id="UP000283895"/>
    </source>
</evidence>
<protein>
    <submittedName>
        <fullName evidence="2">Uncharacterized protein</fullName>
    </submittedName>
</protein>
<comment type="caution">
    <text evidence="2">The sequence shown here is derived from an EMBL/GenBank/DDBJ whole genome shotgun (WGS) entry which is preliminary data.</text>
</comment>
<accession>A0A423VG32</accession>
<feature type="compositionally biased region" description="Polar residues" evidence="1">
    <location>
        <begin position="38"/>
        <end position="48"/>
    </location>
</feature>
<feature type="compositionally biased region" description="Basic residues" evidence="1">
    <location>
        <begin position="20"/>
        <end position="34"/>
    </location>
</feature>
<dbReference type="STRING" id="356882.A0A423VG32"/>
<proteinExistence type="predicted"/>
<feature type="compositionally biased region" description="Basic and acidic residues" evidence="1">
    <location>
        <begin position="49"/>
        <end position="62"/>
    </location>
</feature>
<feature type="region of interest" description="Disordered" evidence="1">
    <location>
        <begin position="659"/>
        <end position="708"/>
    </location>
</feature>
<feature type="compositionally biased region" description="Basic and acidic residues" evidence="1">
    <location>
        <begin position="81"/>
        <end position="104"/>
    </location>
</feature>
<feature type="region of interest" description="Disordered" evidence="1">
    <location>
        <begin position="449"/>
        <end position="638"/>
    </location>
</feature>
<organism evidence="2 3">
    <name type="scientific">Cytospora schulzeri</name>
    <dbReference type="NCBI Taxonomy" id="448051"/>
    <lineage>
        <taxon>Eukaryota</taxon>
        <taxon>Fungi</taxon>
        <taxon>Dikarya</taxon>
        <taxon>Ascomycota</taxon>
        <taxon>Pezizomycotina</taxon>
        <taxon>Sordariomycetes</taxon>
        <taxon>Sordariomycetidae</taxon>
        <taxon>Diaporthales</taxon>
        <taxon>Cytosporaceae</taxon>
        <taxon>Cytospora</taxon>
    </lineage>
</organism>
<feature type="compositionally biased region" description="Basic residues" evidence="1">
    <location>
        <begin position="178"/>
        <end position="198"/>
    </location>
</feature>
<gene>
    <name evidence="2" type="ORF">VMCG_10115</name>
</gene>
<reference evidence="2 3" key="1">
    <citation type="submission" date="2015-09" db="EMBL/GenBank/DDBJ databases">
        <title>Host preference determinants of Valsa canker pathogens revealed by comparative genomics.</title>
        <authorList>
            <person name="Yin Z."/>
            <person name="Huang L."/>
        </authorList>
    </citation>
    <scope>NUCLEOTIDE SEQUENCE [LARGE SCALE GENOMIC DNA]</scope>
    <source>
        <strain evidence="2 3">03-1</strain>
    </source>
</reference>
<evidence type="ECO:0000313" key="2">
    <source>
        <dbReference type="EMBL" id="ROV89973.1"/>
    </source>
</evidence>
<feature type="region of interest" description="Disordered" evidence="1">
    <location>
        <begin position="309"/>
        <end position="360"/>
    </location>
</feature>
<evidence type="ECO:0000256" key="1">
    <source>
        <dbReference type="SAM" id="MobiDB-lite"/>
    </source>
</evidence>
<feature type="region of interest" description="Disordered" evidence="1">
    <location>
        <begin position="1"/>
        <end position="158"/>
    </location>
</feature>
<dbReference type="Proteomes" id="UP000283895">
    <property type="component" value="Unassembled WGS sequence"/>
</dbReference>
<keyword evidence="3" id="KW-1185">Reference proteome</keyword>
<feature type="compositionally biased region" description="Polar residues" evidence="1">
    <location>
        <begin position="132"/>
        <end position="142"/>
    </location>
</feature>
<sequence length="924" mass="102079">MKKNRRHLSSSDFSDEDRHAHKYSKHAGRAHDKHHLTDNSTSHAQDSLSEPRSRMSHRHGDDIDSESDEILIKHRASQRLPRREKDAFVSRQLRDIEKAQREVPRSGSSTSSQEIHIHYHANPCGSHHGSLPLSSAASTSDGHATRRSKTQGVSANDLTKELKGLTMSWISNREASLSRKRSSRRSKHGHEKRAKHGKQKDAFLAPLEQRWVCYECGKVRSDKIQERHPLTGGQKMQPNWCGQCRVANELKGRPLNYHGQRHYCWGCGIVRSEKYHRENPLPAGEQSEPNYCKPCRESSPGFERNLREASDIGSEVSVRDKAFQRQMHDAELSDIHEDEDGDSIMSNSAPGKENEDPEKAKKIKKATSFLLKNCAFKTKTSSDTSSEGSIPIKILKSMHLEAEKTLSFGGQAGLGGARLSGGSYKPASVESTLSDSSLAHVDYHYASGADTENMAPGQGDVDSEMGNAGTRTDGRTNEQDDTSPTILAFPHQRDTSSPSKQVHWSDNGSRPTTADSDSSAFTRSLRSDTSVTSAGSLRRPRRHPAETTTGSPLEKDSVNKEENIGDSLRRSSMGTEQPRSREYGGDVNGQGLPPSQGTFGETPEFGRNLTGSYTRGQTLSGYGMPPTPPQELYGPYVRGGHVYQHNPSYWDSLRAQSPAQDVPNFSRPYQSPQKSRPDAPNYAYDGSGYGTHPESSEHSTGGFDSAAHFSDKDSRRDFSGNSYFDSTACEFTPYEGGYNPGSFEYMSSHHDGTAPETAREAYMYAPQYASNGGYPAQSGFGPSNFPGTVPPPSSRSFDFSGFGKSQDDKGSNDEFYSHIPKEEDVRNFTRTFMSHAERRMTPPPQPKWHLYDDGDADEHKAERGYEWRGNGQTTIHRPSSGDSAASGNMVTILSIREITDDDDLSTPADVAEDYDAAMRSICAA</sequence>
<dbReference type="EMBL" id="LKEA01000066">
    <property type="protein sequence ID" value="ROV89973.1"/>
    <property type="molecule type" value="Genomic_DNA"/>
</dbReference>
<feature type="compositionally biased region" description="Basic and acidic residues" evidence="1">
    <location>
        <begin position="317"/>
        <end position="335"/>
    </location>
</feature>
<dbReference type="AlphaFoldDB" id="A0A423VG32"/>
<feature type="compositionally biased region" description="Polar residues" evidence="1">
    <location>
        <begin position="495"/>
        <end position="535"/>
    </location>
</feature>
<name>A0A423VG32_9PEZI</name>
<feature type="compositionally biased region" description="Polar residues" evidence="1">
    <location>
        <begin position="609"/>
        <end position="620"/>
    </location>
</feature>